<sequence length="281" mass="30451">MRHHQFHPLANSKGLTLPSSKRNQTDLTIRDTPLIYFSASDEVNSTIEMPTVVVTGANSEVGIGYAFANLLCDEGYTVYAVDRDHGEGLKSLESKVHTAVVDVTSPESIQQFKESLGDVTVDILLNVAGVASGPQADSLTTTNLDILQRTFAVNTYGPLLLTQALLPNVLKSTSPKIGIVSSRVGSIGDNSTGGHYAYRSSKAAVNSIGKSMAMDLKDKGVVVMLLHPGFVRTNILPKESMPPEAVEADEAARKLWHNIVSKKGMEDTGKFWHREGFELPW</sequence>
<dbReference type="GeneID" id="25329276"/>
<protein>
    <recommendedName>
        <fullName evidence="4">NAD(P)-binding protein</fullName>
    </recommendedName>
</protein>
<dbReference type="EMBL" id="KN847320">
    <property type="protein sequence ID" value="KIW55052.1"/>
    <property type="molecule type" value="Genomic_DNA"/>
</dbReference>
<dbReference type="OrthoDB" id="5296at2759"/>
<gene>
    <name evidence="2" type="ORF">PV05_07368</name>
</gene>
<keyword evidence="3" id="KW-1185">Reference proteome</keyword>
<feature type="compositionally biased region" description="Polar residues" evidence="1">
    <location>
        <begin position="13"/>
        <end position="23"/>
    </location>
</feature>
<dbReference type="InterPro" id="IPR052184">
    <property type="entry name" value="SDR_enzymes"/>
</dbReference>
<reference evidence="2 3" key="1">
    <citation type="submission" date="2015-01" db="EMBL/GenBank/DDBJ databases">
        <title>The Genome Sequence of Exophiala xenobiotica CBS118157.</title>
        <authorList>
            <consortium name="The Broad Institute Genomics Platform"/>
            <person name="Cuomo C."/>
            <person name="de Hoog S."/>
            <person name="Gorbushina A."/>
            <person name="Stielow B."/>
            <person name="Teixiera M."/>
            <person name="Abouelleil A."/>
            <person name="Chapman S.B."/>
            <person name="Priest M."/>
            <person name="Young S.K."/>
            <person name="Wortman J."/>
            <person name="Nusbaum C."/>
            <person name="Birren B."/>
        </authorList>
    </citation>
    <scope>NUCLEOTIDE SEQUENCE [LARGE SCALE GENOMIC DNA]</scope>
    <source>
        <strain evidence="2 3">CBS 118157</strain>
    </source>
</reference>
<accession>A0A0D2CY50</accession>
<dbReference type="InterPro" id="IPR036291">
    <property type="entry name" value="NAD(P)-bd_dom_sf"/>
</dbReference>
<proteinExistence type="predicted"/>
<dbReference type="RefSeq" id="XP_013315638.1">
    <property type="nucleotide sequence ID" value="XM_013460184.1"/>
</dbReference>
<dbReference type="CDD" id="cd05325">
    <property type="entry name" value="carb_red_sniffer_like_SDR_c"/>
    <property type="match status" value="1"/>
</dbReference>
<name>A0A0D2CY50_9EURO</name>
<evidence type="ECO:0000256" key="1">
    <source>
        <dbReference type="SAM" id="MobiDB-lite"/>
    </source>
</evidence>
<evidence type="ECO:0000313" key="2">
    <source>
        <dbReference type="EMBL" id="KIW55052.1"/>
    </source>
</evidence>
<dbReference type="AlphaFoldDB" id="A0A0D2CY50"/>
<dbReference type="SUPFAM" id="SSF51735">
    <property type="entry name" value="NAD(P)-binding Rossmann-fold domains"/>
    <property type="match status" value="1"/>
</dbReference>
<dbReference type="GO" id="GO:0016616">
    <property type="term" value="F:oxidoreductase activity, acting on the CH-OH group of donors, NAD or NADP as acceptor"/>
    <property type="evidence" value="ECO:0007669"/>
    <property type="project" value="TreeGrafter"/>
</dbReference>
<feature type="region of interest" description="Disordered" evidence="1">
    <location>
        <begin position="1"/>
        <end position="23"/>
    </location>
</feature>
<dbReference type="Gene3D" id="3.40.50.720">
    <property type="entry name" value="NAD(P)-binding Rossmann-like Domain"/>
    <property type="match status" value="1"/>
</dbReference>
<dbReference type="InterPro" id="IPR002347">
    <property type="entry name" value="SDR_fam"/>
</dbReference>
<dbReference type="Pfam" id="PF00106">
    <property type="entry name" value="adh_short"/>
    <property type="match status" value="1"/>
</dbReference>
<dbReference type="PANTHER" id="PTHR45458:SF2">
    <property type="entry name" value="OXIDOREDUCTASE, SHORT CHAIN DEHYDROGENASE_REDUCTASE FAMILY SUPERFAMILY (AFU_ORTHOLOGUE AFUA_3G13450)"/>
    <property type="match status" value="1"/>
</dbReference>
<dbReference type="PANTHER" id="PTHR45458">
    <property type="entry name" value="SHORT-CHAIN DEHYDROGENASE/REDUCTASE SDR"/>
    <property type="match status" value="1"/>
</dbReference>
<dbReference type="PRINTS" id="PR00081">
    <property type="entry name" value="GDHRDH"/>
</dbReference>
<organism evidence="2 3">
    <name type="scientific">Exophiala xenobiotica</name>
    <dbReference type="NCBI Taxonomy" id="348802"/>
    <lineage>
        <taxon>Eukaryota</taxon>
        <taxon>Fungi</taxon>
        <taxon>Dikarya</taxon>
        <taxon>Ascomycota</taxon>
        <taxon>Pezizomycotina</taxon>
        <taxon>Eurotiomycetes</taxon>
        <taxon>Chaetothyriomycetidae</taxon>
        <taxon>Chaetothyriales</taxon>
        <taxon>Herpotrichiellaceae</taxon>
        <taxon>Exophiala</taxon>
    </lineage>
</organism>
<evidence type="ECO:0000313" key="3">
    <source>
        <dbReference type="Proteomes" id="UP000054342"/>
    </source>
</evidence>
<dbReference type="Proteomes" id="UP000054342">
    <property type="component" value="Unassembled WGS sequence"/>
</dbReference>
<evidence type="ECO:0008006" key="4">
    <source>
        <dbReference type="Google" id="ProtNLM"/>
    </source>
</evidence>